<evidence type="ECO:0000256" key="6">
    <source>
        <dbReference type="ARBA" id="ARBA00022840"/>
    </source>
</evidence>
<dbReference type="EMBL" id="LPVJ01000061">
    <property type="protein sequence ID" value="KUO94944.1"/>
    <property type="molecule type" value="Genomic_DNA"/>
</dbReference>
<dbReference type="Proteomes" id="UP000053557">
    <property type="component" value="Unassembled WGS sequence"/>
</dbReference>
<keyword evidence="7" id="KW-1278">Translocase</keyword>
<dbReference type="RefSeq" id="WP_067718699.1">
    <property type="nucleotide sequence ID" value="NZ_LPVJ01000061.1"/>
</dbReference>
<name>A0A101XP95_9BACL</name>
<dbReference type="GO" id="GO:0005886">
    <property type="term" value="C:plasma membrane"/>
    <property type="evidence" value="ECO:0007669"/>
    <property type="project" value="UniProtKB-SubCell"/>
</dbReference>
<evidence type="ECO:0000259" key="9">
    <source>
        <dbReference type="PROSITE" id="PS50893"/>
    </source>
</evidence>
<dbReference type="PANTHER" id="PTHR43790">
    <property type="entry name" value="CARBOHYDRATE TRANSPORT ATP-BINDING PROTEIN MG119-RELATED"/>
    <property type="match status" value="1"/>
</dbReference>
<dbReference type="InterPro" id="IPR050107">
    <property type="entry name" value="ABC_carbohydrate_import_ATPase"/>
</dbReference>
<dbReference type="GO" id="GO:0005524">
    <property type="term" value="F:ATP binding"/>
    <property type="evidence" value="ECO:0007669"/>
    <property type="project" value="UniProtKB-KW"/>
</dbReference>
<dbReference type="PROSITE" id="PS50893">
    <property type="entry name" value="ABC_TRANSPORTER_2"/>
    <property type="match status" value="2"/>
</dbReference>
<feature type="domain" description="ABC transporter" evidence="9">
    <location>
        <begin position="255"/>
        <end position="498"/>
    </location>
</feature>
<keyword evidence="2" id="KW-0813">Transport</keyword>
<evidence type="ECO:0000313" key="11">
    <source>
        <dbReference type="Proteomes" id="UP000053557"/>
    </source>
</evidence>
<comment type="subcellular location">
    <subcellularLocation>
        <location evidence="1">Cell membrane</location>
        <topology evidence="1">Peripheral membrane protein</topology>
    </subcellularLocation>
</comment>
<keyword evidence="4" id="KW-0677">Repeat</keyword>
<dbReference type="SMART" id="SM00382">
    <property type="entry name" value="AAA"/>
    <property type="match status" value="2"/>
</dbReference>
<keyword evidence="6" id="KW-0067">ATP-binding</keyword>
<dbReference type="PANTHER" id="PTHR43790:SF9">
    <property type="entry name" value="GALACTOFURANOSE TRANSPORTER ATP-BINDING PROTEIN YTFR"/>
    <property type="match status" value="1"/>
</dbReference>
<evidence type="ECO:0000256" key="2">
    <source>
        <dbReference type="ARBA" id="ARBA00022448"/>
    </source>
</evidence>
<dbReference type="InterPro" id="IPR003593">
    <property type="entry name" value="AAA+_ATPase"/>
</dbReference>
<dbReference type="InterPro" id="IPR017871">
    <property type="entry name" value="ABC_transporter-like_CS"/>
</dbReference>
<reference evidence="10 11" key="1">
    <citation type="submission" date="2015-12" db="EMBL/GenBank/DDBJ databases">
        <title>Draft genome sequence of Acidibacillus ferrooxidans ITV001, isolated from a chalcopyrite acid mine drainage site in Brazil.</title>
        <authorList>
            <person name="Dall'Agnol H."/>
            <person name="Nancucheo I."/>
            <person name="Johnson B."/>
            <person name="Oliveira R."/>
            <person name="Leite L."/>
            <person name="Pylro V."/>
            <person name="Nunes G.L."/>
            <person name="Tzotzos G."/>
            <person name="Fernandes G.R."/>
            <person name="Dutra J."/>
            <person name="Orellana S.C."/>
            <person name="Oliveira G."/>
        </authorList>
    </citation>
    <scope>NUCLEOTIDE SEQUENCE [LARGE SCALE GENOMIC DNA]</scope>
    <source>
        <strain evidence="11">ITV01</strain>
    </source>
</reference>
<dbReference type="OrthoDB" id="9771863at2"/>
<dbReference type="InterPro" id="IPR027417">
    <property type="entry name" value="P-loop_NTPase"/>
</dbReference>
<dbReference type="Pfam" id="PF00005">
    <property type="entry name" value="ABC_tran"/>
    <property type="match status" value="2"/>
</dbReference>
<evidence type="ECO:0000256" key="4">
    <source>
        <dbReference type="ARBA" id="ARBA00022737"/>
    </source>
</evidence>
<dbReference type="CDD" id="cd03216">
    <property type="entry name" value="ABC_Carb_Monos_I"/>
    <property type="match status" value="1"/>
</dbReference>
<gene>
    <name evidence="10" type="ORF">ATW55_04735</name>
</gene>
<dbReference type="GO" id="GO:0016887">
    <property type="term" value="F:ATP hydrolysis activity"/>
    <property type="evidence" value="ECO:0007669"/>
    <property type="project" value="InterPro"/>
</dbReference>
<keyword evidence="3" id="KW-1003">Cell membrane</keyword>
<keyword evidence="11" id="KW-1185">Reference proteome</keyword>
<keyword evidence="8" id="KW-0472">Membrane</keyword>
<dbReference type="PROSITE" id="PS00211">
    <property type="entry name" value="ABC_TRANSPORTER_1"/>
    <property type="match status" value="2"/>
</dbReference>
<accession>A0A101XP95</accession>
<dbReference type="CDD" id="cd03215">
    <property type="entry name" value="ABC_Carb_Monos_II"/>
    <property type="match status" value="1"/>
</dbReference>
<dbReference type="SUPFAM" id="SSF52540">
    <property type="entry name" value="P-loop containing nucleoside triphosphate hydrolases"/>
    <property type="match status" value="2"/>
</dbReference>
<evidence type="ECO:0000256" key="8">
    <source>
        <dbReference type="ARBA" id="ARBA00023136"/>
    </source>
</evidence>
<comment type="caution">
    <text evidence="10">The sequence shown here is derived from an EMBL/GenBank/DDBJ whole genome shotgun (WGS) entry which is preliminary data.</text>
</comment>
<evidence type="ECO:0000256" key="5">
    <source>
        <dbReference type="ARBA" id="ARBA00022741"/>
    </source>
</evidence>
<dbReference type="Gene3D" id="3.40.50.300">
    <property type="entry name" value="P-loop containing nucleotide triphosphate hydrolases"/>
    <property type="match status" value="2"/>
</dbReference>
<evidence type="ECO:0000313" key="10">
    <source>
        <dbReference type="EMBL" id="KUO94944.1"/>
    </source>
</evidence>
<proteinExistence type="predicted"/>
<evidence type="ECO:0000256" key="3">
    <source>
        <dbReference type="ARBA" id="ARBA00022475"/>
    </source>
</evidence>
<dbReference type="AlphaFoldDB" id="A0A101XP95"/>
<protein>
    <recommendedName>
        <fullName evidence="9">ABC transporter domain-containing protein</fullName>
    </recommendedName>
</protein>
<evidence type="ECO:0000256" key="7">
    <source>
        <dbReference type="ARBA" id="ARBA00022967"/>
    </source>
</evidence>
<dbReference type="FunFam" id="3.40.50.300:FF:000127">
    <property type="entry name" value="Ribose import ATP-binding protein RbsA"/>
    <property type="match status" value="1"/>
</dbReference>
<sequence>MTTLSINHLRKTFPGVIANDDVTLHIAAGETHAILGENGAGKSTLIKMVSGLYQPDSGEIILNDKVVTFSSPREAIRAGIGVVHQHFMLIPALSVAENVVLGSEPGGFHFPKRLAVQKVKELSERVGLPLDPNARVEDLSVGMQQRVEIVKALYRQARILILDEPTAVLTPQETEDLFVVLRKLKEDGIPIVFISHKLDEVRAIADTVTVMRAGKTLLSQPIASSSASELATLMVGREVALNARTTASHPGDVILHVSDLSVLDDRKLQAVKRVSFELRAGEILGIAGVDGNGQTELVEAIVGMRSAVNGSIRFAGRDITRDTVSDRIKAGISYVPQDRQRDGLVLPFTLTENLMLRDLKPPYAKRGWLTPHSAQAQARELLKRFDVRPPEPDAAAQSLSGGNQQKVILAREVSRSPRLLIAVQPTRGLDVGAIESIHHELEKIRDLGSAILLVSLELDEILALSDRICVLHAGSVVTTLPGEGASRDAIGLAMTGTHPDAQEVHHEK</sequence>
<evidence type="ECO:0000256" key="1">
    <source>
        <dbReference type="ARBA" id="ARBA00004202"/>
    </source>
</evidence>
<keyword evidence="5" id="KW-0547">Nucleotide-binding</keyword>
<feature type="domain" description="ABC transporter" evidence="9">
    <location>
        <begin position="4"/>
        <end position="238"/>
    </location>
</feature>
<dbReference type="InterPro" id="IPR003439">
    <property type="entry name" value="ABC_transporter-like_ATP-bd"/>
</dbReference>
<organism evidence="10 11">
    <name type="scientific">Ferroacidibacillus organovorans</name>
    <dbReference type="NCBI Taxonomy" id="1765683"/>
    <lineage>
        <taxon>Bacteria</taxon>
        <taxon>Bacillati</taxon>
        <taxon>Bacillota</taxon>
        <taxon>Bacilli</taxon>
        <taxon>Bacillales</taxon>
        <taxon>Alicyclobacillaceae</taxon>
        <taxon>Ferroacidibacillus</taxon>
    </lineage>
</organism>